<dbReference type="InterPro" id="IPR038718">
    <property type="entry name" value="SNF2-like_sf"/>
</dbReference>
<dbReference type="Proteomes" id="UP000011083">
    <property type="component" value="Unassembled WGS sequence"/>
</dbReference>
<evidence type="ECO:0000256" key="7">
    <source>
        <dbReference type="SAM" id="SignalP"/>
    </source>
</evidence>
<accession>L8HBP1</accession>
<feature type="chain" id="PRO_5003990291" evidence="7">
    <location>
        <begin position="35"/>
        <end position="569"/>
    </location>
</feature>
<keyword evidence="5" id="KW-0862">Zinc</keyword>
<dbReference type="STRING" id="1257118.L8HBP1"/>
<feature type="region of interest" description="Disordered" evidence="6">
    <location>
        <begin position="523"/>
        <end position="569"/>
    </location>
</feature>
<dbReference type="InterPro" id="IPR001650">
    <property type="entry name" value="Helicase_C-like"/>
</dbReference>
<evidence type="ECO:0000313" key="11">
    <source>
        <dbReference type="Proteomes" id="UP000011083"/>
    </source>
</evidence>
<feature type="signal peptide" evidence="7">
    <location>
        <begin position="1"/>
        <end position="34"/>
    </location>
</feature>
<dbReference type="CDD" id="cd18793">
    <property type="entry name" value="SF2_C_SNF"/>
    <property type="match status" value="1"/>
</dbReference>
<evidence type="ECO:0000313" key="10">
    <source>
        <dbReference type="EMBL" id="ELR21831.1"/>
    </source>
</evidence>
<dbReference type="Gene3D" id="3.40.50.10810">
    <property type="entry name" value="Tandem AAA-ATPase domain"/>
    <property type="match status" value="1"/>
</dbReference>
<dbReference type="PROSITE" id="PS51194">
    <property type="entry name" value="HELICASE_CTER"/>
    <property type="match status" value="1"/>
</dbReference>
<evidence type="ECO:0000256" key="2">
    <source>
        <dbReference type="ARBA" id="ARBA00022801"/>
    </source>
</evidence>
<proteinExistence type="predicted"/>
<dbReference type="Gene3D" id="3.30.40.10">
    <property type="entry name" value="Zinc/RING finger domain, C3HC4 (zinc finger)"/>
    <property type="match status" value="1"/>
</dbReference>
<dbReference type="InterPro" id="IPR001841">
    <property type="entry name" value="Znf_RING"/>
</dbReference>
<dbReference type="RefSeq" id="XP_004347213.1">
    <property type="nucleotide sequence ID" value="XM_004347163.1"/>
</dbReference>
<dbReference type="SUPFAM" id="SSF52540">
    <property type="entry name" value="P-loop containing nucleoside triphosphate hydrolases"/>
    <property type="match status" value="1"/>
</dbReference>
<dbReference type="InterPro" id="IPR027417">
    <property type="entry name" value="P-loop_NTPase"/>
</dbReference>
<dbReference type="Pfam" id="PF00271">
    <property type="entry name" value="Helicase_C"/>
    <property type="match status" value="1"/>
</dbReference>
<dbReference type="GO" id="GO:0005634">
    <property type="term" value="C:nucleus"/>
    <property type="evidence" value="ECO:0007669"/>
    <property type="project" value="TreeGrafter"/>
</dbReference>
<keyword evidence="3 10" id="KW-0347">Helicase</keyword>
<organism evidence="10 11">
    <name type="scientific">Acanthamoeba castellanii (strain ATCC 30010 / Neff)</name>
    <dbReference type="NCBI Taxonomy" id="1257118"/>
    <lineage>
        <taxon>Eukaryota</taxon>
        <taxon>Amoebozoa</taxon>
        <taxon>Discosea</taxon>
        <taxon>Longamoebia</taxon>
        <taxon>Centramoebida</taxon>
        <taxon>Acanthamoebidae</taxon>
        <taxon>Acanthamoeba</taxon>
    </lineage>
</organism>
<sequence>MFLLLIALQAPPEDVGVPWMKCAMLVLTLSRVLCQFNCVVLDEAHAVLNKDTCVAGVIADLQALLCWAITASPIHNTLDDIVLLLWFLRLQPYTASPHQWCKDIMDIAWWDCAGALRRLHAILAPITIWRGSSQLGLPPMQYNEIVLQPSELQKAFCDALLRYCEPARNYSMLVLMLINYMREAVCHPSMVINSMKRLADIRKKRDGNQEVDDDEEDPEVTANEIQCAIDRLMALSTDEGREDECCICMETEATLLATPCYHGCCAGCWEKIESYASDGIVRCPQCRAEVLGTAPREERVQVLQTELEVARAIPNAVDESAWDESCKIDYLLAEVKLHGATDKIIIVSQWGDVSAEHRTESIRRFQTNPDVRICLLSLNSSSEGITLTAATRMYILDPWWNPARDYQALHRMHRIGQTRPVTINAIYVADTVEDQIRTMRAAKGAIASATVGDGAPPQEFDWTQEAKIIFQLDTDDVTHRKRKATPKPPPKCAMPGFSSSSSTPSGFDAGYVRQVREEIQKIRERRELSRRPAKRSRFYNRPTPTPPKPVYTTSNTEGRFLTGDHPLFL</sequence>
<evidence type="ECO:0000259" key="9">
    <source>
        <dbReference type="PROSITE" id="PS51194"/>
    </source>
</evidence>
<dbReference type="GO" id="GO:0004386">
    <property type="term" value="F:helicase activity"/>
    <property type="evidence" value="ECO:0007669"/>
    <property type="project" value="UniProtKB-KW"/>
</dbReference>
<dbReference type="Pfam" id="PF00176">
    <property type="entry name" value="SNF2-rel_dom"/>
    <property type="match status" value="1"/>
</dbReference>
<evidence type="ECO:0000256" key="1">
    <source>
        <dbReference type="ARBA" id="ARBA00022741"/>
    </source>
</evidence>
<keyword evidence="5" id="KW-0863">Zinc-finger</keyword>
<dbReference type="VEuPathDB" id="AmoebaDB:ACA1_386390"/>
<dbReference type="EMBL" id="KB007900">
    <property type="protein sequence ID" value="ELR21831.1"/>
    <property type="molecule type" value="Genomic_DNA"/>
</dbReference>
<dbReference type="AlphaFoldDB" id="L8HBP1"/>
<evidence type="ECO:0000256" key="5">
    <source>
        <dbReference type="PROSITE-ProRule" id="PRU00175"/>
    </source>
</evidence>
<keyword evidence="11" id="KW-1185">Reference proteome</keyword>
<dbReference type="GO" id="GO:0016787">
    <property type="term" value="F:hydrolase activity"/>
    <property type="evidence" value="ECO:0007669"/>
    <property type="project" value="UniProtKB-KW"/>
</dbReference>
<dbReference type="InterPro" id="IPR000330">
    <property type="entry name" value="SNF2_N"/>
</dbReference>
<evidence type="ECO:0000256" key="6">
    <source>
        <dbReference type="SAM" id="MobiDB-lite"/>
    </source>
</evidence>
<dbReference type="GeneID" id="14922745"/>
<evidence type="ECO:0000259" key="8">
    <source>
        <dbReference type="PROSITE" id="PS50089"/>
    </source>
</evidence>
<dbReference type="Gene3D" id="3.40.50.300">
    <property type="entry name" value="P-loop containing nucleotide triphosphate hydrolases"/>
    <property type="match status" value="2"/>
</dbReference>
<dbReference type="OrthoDB" id="448448at2759"/>
<keyword evidence="4" id="KW-0067">ATP-binding</keyword>
<feature type="domain" description="Helicase C-terminal" evidence="9">
    <location>
        <begin position="301"/>
        <end position="463"/>
    </location>
</feature>
<keyword evidence="7" id="KW-0732">Signal</keyword>
<keyword evidence="5" id="KW-0479">Metal-binding</keyword>
<gene>
    <name evidence="10" type="ORF">ACA1_386390</name>
</gene>
<dbReference type="GO" id="GO:0005524">
    <property type="term" value="F:ATP binding"/>
    <property type="evidence" value="ECO:0007669"/>
    <property type="project" value="UniProtKB-KW"/>
</dbReference>
<dbReference type="GO" id="GO:0008094">
    <property type="term" value="F:ATP-dependent activity, acting on DNA"/>
    <property type="evidence" value="ECO:0007669"/>
    <property type="project" value="TreeGrafter"/>
</dbReference>
<keyword evidence="2" id="KW-0378">Hydrolase</keyword>
<feature type="compositionally biased region" description="Low complexity" evidence="6">
    <location>
        <begin position="495"/>
        <end position="507"/>
    </location>
</feature>
<reference evidence="10 11" key="1">
    <citation type="journal article" date="2013" name="Genome Biol.">
        <title>Genome of Acanthamoeba castellanii highlights extensive lateral gene transfer and early evolution of tyrosine kinase signaling.</title>
        <authorList>
            <person name="Clarke M."/>
            <person name="Lohan A.J."/>
            <person name="Liu B."/>
            <person name="Lagkouvardos I."/>
            <person name="Roy S."/>
            <person name="Zafar N."/>
            <person name="Bertelli C."/>
            <person name="Schilde C."/>
            <person name="Kianianmomeni A."/>
            <person name="Burglin T.R."/>
            <person name="Frech C."/>
            <person name="Turcotte B."/>
            <person name="Kopec K.O."/>
            <person name="Synnott J.M."/>
            <person name="Choo C."/>
            <person name="Paponov I."/>
            <person name="Finkler A."/>
            <person name="Soon Heng Tan C."/>
            <person name="Hutchins A.P."/>
            <person name="Weinmeier T."/>
            <person name="Rattei T."/>
            <person name="Chu J.S."/>
            <person name="Gimenez G."/>
            <person name="Irimia M."/>
            <person name="Rigden D.J."/>
            <person name="Fitzpatrick D.A."/>
            <person name="Lorenzo-Morales J."/>
            <person name="Bateman A."/>
            <person name="Chiu C.H."/>
            <person name="Tang P."/>
            <person name="Hegemann P."/>
            <person name="Fromm H."/>
            <person name="Raoult D."/>
            <person name="Greub G."/>
            <person name="Miranda-Saavedra D."/>
            <person name="Chen N."/>
            <person name="Nash P."/>
            <person name="Ginger M.L."/>
            <person name="Horn M."/>
            <person name="Schaap P."/>
            <person name="Caler L."/>
            <person name="Loftus B."/>
        </authorList>
    </citation>
    <scope>NUCLEOTIDE SEQUENCE [LARGE SCALE GENOMIC DNA]</scope>
    <source>
        <strain evidence="10 11">Neff</strain>
    </source>
</reference>
<name>L8HBP1_ACACF</name>
<dbReference type="SMART" id="SM00490">
    <property type="entry name" value="HELICc"/>
    <property type="match status" value="1"/>
</dbReference>
<dbReference type="PROSITE" id="PS50089">
    <property type="entry name" value="ZF_RING_2"/>
    <property type="match status" value="1"/>
</dbReference>
<keyword evidence="1" id="KW-0547">Nucleotide-binding</keyword>
<feature type="region of interest" description="Disordered" evidence="6">
    <location>
        <begin position="478"/>
        <end position="508"/>
    </location>
</feature>
<dbReference type="PANTHER" id="PTHR45626">
    <property type="entry name" value="TRANSCRIPTION TERMINATION FACTOR 2-RELATED"/>
    <property type="match status" value="1"/>
</dbReference>
<feature type="domain" description="RING-type" evidence="8">
    <location>
        <begin position="245"/>
        <end position="287"/>
    </location>
</feature>
<evidence type="ECO:0000256" key="4">
    <source>
        <dbReference type="ARBA" id="ARBA00022840"/>
    </source>
</evidence>
<dbReference type="InterPro" id="IPR013083">
    <property type="entry name" value="Znf_RING/FYVE/PHD"/>
</dbReference>
<dbReference type="GO" id="GO:0006281">
    <property type="term" value="P:DNA repair"/>
    <property type="evidence" value="ECO:0007669"/>
    <property type="project" value="TreeGrafter"/>
</dbReference>
<dbReference type="InterPro" id="IPR049730">
    <property type="entry name" value="SNF2/RAD54-like_C"/>
</dbReference>
<protein>
    <submittedName>
        <fullName evidence="10">Helicase conserved Cterminal domain containing protein</fullName>
    </submittedName>
</protein>
<evidence type="ECO:0000256" key="3">
    <source>
        <dbReference type="ARBA" id="ARBA00022806"/>
    </source>
</evidence>
<dbReference type="SUPFAM" id="SSF57850">
    <property type="entry name" value="RING/U-box"/>
    <property type="match status" value="1"/>
</dbReference>
<dbReference type="InterPro" id="IPR050628">
    <property type="entry name" value="SNF2_RAD54_helicase_TF"/>
</dbReference>
<dbReference type="GO" id="GO:0008270">
    <property type="term" value="F:zinc ion binding"/>
    <property type="evidence" value="ECO:0007669"/>
    <property type="project" value="UniProtKB-KW"/>
</dbReference>
<dbReference type="Pfam" id="PF13920">
    <property type="entry name" value="zf-C3HC4_3"/>
    <property type="match status" value="1"/>
</dbReference>
<dbReference type="KEGG" id="acan:ACA1_386390"/>